<feature type="transmembrane region" description="Helical" evidence="1">
    <location>
        <begin position="60"/>
        <end position="81"/>
    </location>
</feature>
<evidence type="ECO:0008006" key="4">
    <source>
        <dbReference type="Google" id="ProtNLM"/>
    </source>
</evidence>
<sequence length="85" mass="9416">MARFRFALRELILWWTGISTWVVLLAIAWKSPLHPFVACVVLVGMAGCLRSLMPRDRPGWGLAVLLAGVVALGSLSVAYLYSQWS</sequence>
<keyword evidence="1" id="KW-0472">Membrane</keyword>
<accession>A0A9X2FCP0</accession>
<feature type="transmembrane region" description="Helical" evidence="1">
    <location>
        <begin position="12"/>
        <end position="29"/>
    </location>
</feature>
<evidence type="ECO:0000313" key="2">
    <source>
        <dbReference type="EMBL" id="MCO6045622.1"/>
    </source>
</evidence>
<proteinExistence type="predicted"/>
<organism evidence="2 3">
    <name type="scientific">Aeoliella straminimaris</name>
    <dbReference type="NCBI Taxonomy" id="2954799"/>
    <lineage>
        <taxon>Bacteria</taxon>
        <taxon>Pseudomonadati</taxon>
        <taxon>Planctomycetota</taxon>
        <taxon>Planctomycetia</taxon>
        <taxon>Pirellulales</taxon>
        <taxon>Lacipirellulaceae</taxon>
        <taxon>Aeoliella</taxon>
    </lineage>
</organism>
<feature type="transmembrane region" description="Helical" evidence="1">
    <location>
        <begin position="35"/>
        <end position="53"/>
    </location>
</feature>
<protein>
    <recommendedName>
        <fullName evidence="4">Transmembrane protein</fullName>
    </recommendedName>
</protein>
<comment type="caution">
    <text evidence="2">The sequence shown here is derived from an EMBL/GenBank/DDBJ whole genome shotgun (WGS) entry which is preliminary data.</text>
</comment>
<dbReference type="AlphaFoldDB" id="A0A9X2FCP0"/>
<keyword evidence="1" id="KW-0812">Transmembrane</keyword>
<reference evidence="2" key="1">
    <citation type="submission" date="2022-06" db="EMBL/GenBank/DDBJ databases">
        <title>Aeoliella straminimaris, a novel planctomycete from sediments.</title>
        <authorList>
            <person name="Vitorino I.R."/>
            <person name="Lage O.M."/>
        </authorList>
    </citation>
    <scope>NUCLEOTIDE SEQUENCE</scope>
    <source>
        <strain evidence="2">ICT_H6.2</strain>
    </source>
</reference>
<keyword evidence="3" id="KW-1185">Reference proteome</keyword>
<dbReference type="EMBL" id="JAMXLR010000061">
    <property type="protein sequence ID" value="MCO6045622.1"/>
    <property type="molecule type" value="Genomic_DNA"/>
</dbReference>
<evidence type="ECO:0000256" key="1">
    <source>
        <dbReference type="SAM" id="Phobius"/>
    </source>
</evidence>
<dbReference type="RefSeq" id="WP_252853737.1">
    <property type="nucleotide sequence ID" value="NZ_JAMXLR010000061.1"/>
</dbReference>
<evidence type="ECO:0000313" key="3">
    <source>
        <dbReference type="Proteomes" id="UP001155241"/>
    </source>
</evidence>
<gene>
    <name evidence="2" type="ORF">NG895_17125</name>
</gene>
<keyword evidence="1" id="KW-1133">Transmembrane helix</keyword>
<dbReference type="Proteomes" id="UP001155241">
    <property type="component" value="Unassembled WGS sequence"/>
</dbReference>
<name>A0A9X2FCP0_9BACT</name>